<feature type="chain" id="PRO_5029487747" description="Cytochrome c family protein" evidence="2">
    <location>
        <begin position="22"/>
        <end position="328"/>
    </location>
</feature>
<dbReference type="InterPro" id="IPR036280">
    <property type="entry name" value="Multihaem_cyt_sf"/>
</dbReference>
<evidence type="ECO:0008006" key="5">
    <source>
        <dbReference type="Google" id="ProtNLM"/>
    </source>
</evidence>
<dbReference type="Gene3D" id="1.10.1130.10">
    <property type="entry name" value="Flavocytochrome C3, Chain A"/>
    <property type="match status" value="1"/>
</dbReference>
<comment type="caution">
    <text evidence="3">The sequence shown here is derived from an EMBL/GenBank/DDBJ whole genome shotgun (WGS) entry which is preliminary data.</text>
</comment>
<sequence length="328" mass="33406">MSARLSFPLALGALGAGTALALAGACGLPGGSSGATFSHASKFVVTGSHQALACADCHDPAKPSFALADGGVDCLHCHAQADVTPMHAGVGGFGYDDASCIGCHKDGKTPQFDHTFFPIAAGAPHQNLACADCHGATRAVADLQCITCHTHDPTTTNAAHTGVTGYSYDSPSCYGCHKDGRGGLPSNHDAELFPVTGTPHAAIACSQCHGATKALADLQCLGCHAKTDMATTHAAVPGSATGRLSNKTFANYQYVLAACMACHADGGYHLSQHPSASGTSMVSDHHRPFCLACHQTMRPASGVKPWGQDFKTFTCLDCHTNNSGGGGG</sequence>
<evidence type="ECO:0000313" key="4">
    <source>
        <dbReference type="Proteomes" id="UP000503640"/>
    </source>
</evidence>
<organism evidence="3 4">
    <name type="scientific">Anaeromyxobacter diazotrophicus</name>
    <dbReference type="NCBI Taxonomy" id="2590199"/>
    <lineage>
        <taxon>Bacteria</taxon>
        <taxon>Pseudomonadati</taxon>
        <taxon>Myxococcota</taxon>
        <taxon>Myxococcia</taxon>
        <taxon>Myxococcales</taxon>
        <taxon>Cystobacterineae</taxon>
        <taxon>Anaeromyxobacteraceae</taxon>
        <taxon>Anaeromyxobacter</taxon>
    </lineage>
</organism>
<dbReference type="SUPFAM" id="SSF48695">
    <property type="entry name" value="Multiheme cytochromes"/>
    <property type="match status" value="1"/>
</dbReference>
<keyword evidence="1 2" id="KW-0732">Signal</keyword>
<dbReference type="AlphaFoldDB" id="A0A7I9VR63"/>
<evidence type="ECO:0000256" key="1">
    <source>
        <dbReference type="ARBA" id="ARBA00022729"/>
    </source>
</evidence>
<dbReference type="PANTHER" id="PTHR35038:SF6">
    <property type="entry name" value="SURFACE LOCALIZED DECAHEME CYTOCHROME C LIPOPROTEIN"/>
    <property type="match status" value="1"/>
</dbReference>
<dbReference type="EMBL" id="BJTG01000008">
    <property type="protein sequence ID" value="GEJ58569.1"/>
    <property type="molecule type" value="Genomic_DNA"/>
</dbReference>
<accession>A0A7I9VR63</accession>
<dbReference type="RefSeq" id="WP_176067248.1">
    <property type="nucleotide sequence ID" value="NZ_BJTG01000008.1"/>
</dbReference>
<name>A0A7I9VR63_9BACT</name>
<evidence type="ECO:0000256" key="2">
    <source>
        <dbReference type="SAM" id="SignalP"/>
    </source>
</evidence>
<evidence type="ECO:0000313" key="3">
    <source>
        <dbReference type="EMBL" id="GEJ58569.1"/>
    </source>
</evidence>
<reference evidence="4" key="1">
    <citation type="journal article" date="2020" name="Appl. Environ. Microbiol.">
        <title>Diazotrophic Anaeromyxobacter Isolates from Soils.</title>
        <authorList>
            <person name="Masuda Y."/>
            <person name="Yamanaka H."/>
            <person name="Xu Z.X."/>
            <person name="Shiratori Y."/>
            <person name="Aono T."/>
            <person name="Amachi S."/>
            <person name="Senoo K."/>
            <person name="Itoh H."/>
        </authorList>
    </citation>
    <scope>NUCLEOTIDE SEQUENCE [LARGE SCALE GENOMIC DNA]</scope>
    <source>
        <strain evidence="4">R267</strain>
    </source>
</reference>
<feature type="signal peptide" evidence="2">
    <location>
        <begin position="1"/>
        <end position="21"/>
    </location>
</feature>
<dbReference type="Proteomes" id="UP000503640">
    <property type="component" value="Unassembled WGS sequence"/>
</dbReference>
<proteinExistence type="predicted"/>
<dbReference type="GO" id="GO:0016491">
    <property type="term" value="F:oxidoreductase activity"/>
    <property type="evidence" value="ECO:0007669"/>
    <property type="project" value="TreeGrafter"/>
</dbReference>
<dbReference type="InterPro" id="IPR051829">
    <property type="entry name" value="Multiheme_Cytochr_ET"/>
</dbReference>
<dbReference type="Gene3D" id="3.90.10.10">
    <property type="entry name" value="Cytochrome C3"/>
    <property type="match status" value="1"/>
</dbReference>
<protein>
    <recommendedName>
        <fullName evidence="5">Cytochrome c family protein</fullName>
    </recommendedName>
</protein>
<dbReference type="PANTHER" id="PTHR35038">
    <property type="entry name" value="DISSIMILATORY SULFITE REDUCTASE SIRA"/>
    <property type="match status" value="1"/>
</dbReference>
<gene>
    <name evidence="3" type="ORF">AMYX_33100</name>
</gene>
<dbReference type="PROSITE" id="PS51257">
    <property type="entry name" value="PROKAR_LIPOPROTEIN"/>
    <property type="match status" value="1"/>
</dbReference>
<keyword evidence="4" id="KW-1185">Reference proteome</keyword>